<protein>
    <recommendedName>
        <fullName evidence="4">HTH luxR-type domain-containing protein</fullName>
    </recommendedName>
</protein>
<keyword evidence="2" id="KW-0238">DNA-binding</keyword>
<dbReference type="Pfam" id="PF03472">
    <property type="entry name" value="Autoind_bind"/>
    <property type="match status" value="1"/>
</dbReference>
<dbReference type="PROSITE" id="PS50043">
    <property type="entry name" value="HTH_LUXR_2"/>
    <property type="match status" value="1"/>
</dbReference>
<dbReference type="Gene3D" id="3.30.450.80">
    <property type="entry name" value="Transcription factor LuxR-like, autoinducer-binding domain"/>
    <property type="match status" value="1"/>
</dbReference>
<dbReference type="SMART" id="SM00421">
    <property type="entry name" value="HTH_LUXR"/>
    <property type="match status" value="1"/>
</dbReference>
<dbReference type="InterPro" id="IPR016032">
    <property type="entry name" value="Sig_transdc_resp-reg_C-effctor"/>
</dbReference>
<dbReference type="SUPFAM" id="SSF75516">
    <property type="entry name" value="Pheromone-binding domain of LuxR-like quorum-sensing transcription factors"/>
    <property type="match status" value="1"/>
</dbReference>
<proteinExistence type="predicted"/>
<comment type="caution">
    <text evidence="5">The sequence shown here is derived from an EMBL/GenBank/DDBJ whole genome shotgun (WGS) entry which is preliminary data.</text>
</comment>
<dbReference type="PRINTS" id="PR00038">
    <property type="entry name" value="HTHLUXR"/>
</dbReference>
<dbReference type="Gene3D" id="1.10.10.10">
    <property type="entry name" value="Winged helix-like DNA-binding domain superfamily/Winged helix DNA-binding domain"/>
    <property type="match status" value="1"/>
</dbReference>
<keyword evidence="1" id="KW-0805">Transcription regulation</keyword>
<dbReference type="SUPFAM" id="SSF46894">
    <property type="entry name" value="C-terminal effector domain of the bipartite response regulators"/>
    <property type="match status" value="1"/>
</dbReference>
<evidence type="ECO:0000313" key="5">
    <source>
        <dbReference type="EMBL" id="MCO6407013.1"/>
    </source>
</evidence>
<dbReference type="Pfam" id="PF00196">
    <property type="entry name" value="GerE"/>
    <property type="match status" value="1"/>
</dbReference>
<evidence type="ECO:0000313" key="6">
    <source>
        <dbReference type="Proteomes" id="UP001320715"/>
    </source>
</evidence>
<feature type="domain" description="HTH luxR-type" evidence="4">
    <location>
        <begin position="169"/>
        <end position="234"/>
    </location>
</feature>
<dbReference type="PROSITE" id="PS00622">
    <property type="entry name" value="HTH_LUXR_1"/>
    <property type="match status" value="1"/>
</dbReference>
<evidence type="ECO:0000256" key="1">
    <source>
        <dbReference type="ARBA" id="ARBA00023015"/>
    </source>
</evidence>
<dbReference type="CDD" id="cd06170">
    <property type="entry name" value="LuxR_C_like"/>
    <property type="match status" value="1"/>
</dbReference>
<dbReference type="RefSeq" id="WP_290128853.1">
    <property type="nucleotide sequence ID" value="NZ_JAAAML010000001.1"/>
</dbReference>
<dbReference type="InterPro" id="IPR000792">
    <property type="entry name" value="Tscrpt_reg_LuxR_C"/>
</dbReference>
<sequence>MSDHNHLLQELSTIRTESELVSFLRELSRHFDFSGFILFTIPAATDEALKGRIELADLPRGMIETYDQLGLLKSSKIFQMLRRATIPLTLDTLTSHDTRTAAEAQTAADFFRSYSITTAAFFPVHGPGGARAAFSFLGDRNQLTHAELGEMGMFTAHAYNVFANLRNASKAPEDLLSPRELEAVHWVANGKTSSEIASILSLSEHTVNTYINNAIRKLDCVNRTQLVAKALRLHLIH</sequence>
<dbReference type="InterPro" id="IPR036693">
    <property type="entry name" value="TF_LuxR_autoind-bd_dom_sf"/>
</dbReference>
<reference evidence="5 6" key="1">
    <citation type="submission" date="2020-01" db="EMBL/GenBank/DDBJ databases">
        <title>Genomes of bacteria type strains.</title>
        <authorList>
            <person name="Chen J."/>
            <person name="Zhu S."/>
            <person name="Yang J."/>
        </authorList>
    </citation>
    <scope>NUCLEOTIDE SEQUENCE [LARGE SCALE GENOMIC DNA]</scope>
    <source>
        <strain evidence="5 6">DSM 16655</strain>
    </source>
</reference>
<organism evidence="5 6">
    <name type="scientific">Hoeflea alexandrii</name>
    <dbReference type="NCBI Taxonomy" id="288436"/>
    <lineage>
        <taxon>Bacteria</taxon>
        <taxon>Pseudomonadati</taxon>
        <taxon>Pseudomonadota</taxon>
        <taxon>Alphaproteobacteria</taxon>
        <taxon>Hyphomicrobiales</taxon>
        <taxon>Rhizobiaceae</taxon>
        <taxon>Hoeflea</taxon>
    </lineage>
</organism>
<dbReference type="EMBL" id="JAAAML010000001">
    <property type="protein sequence ID" value="MCO6407013.1"/>
    <property type="molecule type" value="Genomic_DNA"/>
</dbReference>
<evidence type="ECO:0000259" key="4">
    <source>
        <dbReference type="PROSITE" id="PS50043"/>
    </source>
</evidence>
<accession>A0ABT1CLD4</accession>
<dbReference type="InterPro" id="IPR005143">
    <property type="entry name" value="TF_LuxR_autoind-bd_dom"/>
</dbReference>
<evidence type="ECO:0000256" key="2">
    <source>
        <dbReference type="ARBA" id="ARBA00023125"/>
    </source>
</evidence>
<gene>
    <name evidence="5" type="ORF">GTW23_02405</name>
</gene>
<dbReference type="InterPro" id="IPR036388">
    <property type="entry name" value="WH-like_DNA-bd_sf"/>
</dbReference>
<dbReference type="PANTHER" id="PTHR44688:SF16">
    <property type="entry name" value="DNA-BINDING TRANSCRIPTIONAL ACTIVATOR DEVR_DOSR"/>
    <property type="match status" value="1"/>
</dbReference>
<evidence type="ECO:0000256" key="3">
    <source>
        <dbReference type="ARBA" id="ARBA00023163"/>
    </source>
</evidence>
<dbReference type="PANTHER" id="PTHR44688">
    <property type="entry name" value="DNA-BINDING TRANSCRIPTIONAL ACTIVATOR DEVR_DOSR"/>
    <property type="match status" value="1"/>
</dbReference>
<name>A0ABT1CLD4_9HYPH</name>
<keyword evidence="6" id="KW-1185">Reference proteome</keyword>
<dbReference type="Proteomes" id="UP001320715">
    <property type="component" value="Unassembled WGS sequence"/>
</dbReference>
<keyword evidence="3" id="KW-0804">Transcription</keyword>